<feature type="compositionally biased region" description="Basic residues" evidence="12">
    <location>
        <begin position="312"/>
        <end position="326"/>
    </location>
</feature>
<evidence type="ECO:0000256" key="4">
    <source>
        <dbReference type="ARBA" id="ARBA00022603"/>
    </source>
</evidence>
<dbReference type="EMBL" id="QMKO01001603">
    <property type="protein sequence ID" value="RTG88176.1"/>
    <property type="molecule type" value="Genomic_DNA"/>
</dbReference>
<feature type="region of interest" description="Disordered" evidence="12">
    <location>
        <begin position="509"/>
        <end position="539"/>
    </location>
</feature>
<dbReference type="InterPro" id="IPR029063">
    <property type="entry name" value="SAM-dependent_MTases_sf"/>
</dbReference>
<dbReference type="SUPFAM" id="SSF53335">
    <property type="entry name" value="S-adenosyl-L-methionine-dependent methyltransferases"/>
    <property type="match status" value="1"/>
</dbReference>
<dbReference type="PANTHER" id="PTHR21451">
    <property type="entry name" value="HISTONE H3 METHYLTRANSFERASE"/>
    <property type="match status" value="1"/>
</dbReference>
<feature type="region of interest" description="Disordered" evidence="12">
    <location>
        <begin position="1252"/>
        <end position="1278"/>
    </location>
</feature>
<evidence type="ECO:0000256" key="5">
    <source>
        <dbReference type="ARBA" id="ARBA00022679"/>
    </source>
</evidence>
<keyword evidence="4 11" id="KW-0489">Methyltransferase</keyword>
<comment type="caution">
    <text evidence="14">The sequence shown here is derived from an EMBL/GenBank/DDBJ whole genome shotgun (WGS) entry which is preliminary data.</text>
</comment>
<sequence length="1278" mass="144291">MPGEIKDENSEIVDVISWVVSDVKEMSENPALVELLKETDRSSYDDVSKLCDVYNKAIIDLWDMWIEENTVPEFFNRKASRGHVQFILLQCYNRAVSDPDKLNQYPPFSPQVYGETSFELISQMIDTIAVTSDDVFIDLGSGVGQVVLQLERGDFLSAEYQEKITNAGVLFANNFAFGPEVDHQLKQRFANLKEGARIISSKAFCPLNFRITDRNLGDIGSIMRVSCLNPIQDAVSWTDKPFSYYVHTIDRSLLEQYFARLKNPKSKNENRTVRRDRKGRVISEATIREGSIQLTLNASDNNQHNTNGNVSHKAKRSSTIIKHRSSTSRCLPNRSASLPAVTASSPSELISVKGRKLSSQNYLSKNETISRQITNGSMLVHRIKQCESPHLQSELKRSHVHHKDNQSPLDIFTLSKDTSNAGVVESHVDTQLASLTSGGPIACGNNEDGKQFRKVIRHLLDDPCESHSLSKSDNIKQSVRRKSKTIENDNKLTFNYPIIDDYLSLHSSSCHDQRDSRNSSSSPYVSSLSSANRSPNSQIDEITSLNSLTKRSDLELKSVQSPDLSIFPENKLDKDKHEDSFHIRIKFKISNSPSGQNHPVSGKIKPPCNGDNTPNRLSNPENSNDTCDTDVINKDHPNSVANRRILRKCRQMLSDDSSSLNVTNFKNSNNRTIALRKRMQNHFMDSGNRNKSPSVHSNSCKTNNKLKYTRRYSLDKLSHNMNVLHDYTVTHVQSQLTPTQFGLNDKRFPTYTCHYQPVDVYTESSATQLSDSNLSDPHTGYNKAPVPFALTQYLELTKQAFMDHFAMLHSPAYASTIQSELEREHNRQAELLKHTKFLEQSIAKLHSDGTDLLNRFTKRISLLSSANQELVRRHHIEAARLLATATAIKSDNSFQNQHPTLNKLICSGNDVKVTEINKNGFHYNSDNMLPSSTSSESNYRNAISLNSVVIPPPPSLTKVSHNTLNCNKFGIPSVATSDNLVSAHEMNQQHSLNPIKSSIIKLRTSNGAPSVLRNNTDVHKFAPVLIKTVNTSNHSAVSVRTTNNKADRDHKVITDNSNNHNNTNNTTNNGTNHRIDKHMNIPPPPPLLPMHIHSDFYVDGVLSSAKSPTDFNKHKYCNSNNNPSLLTELNRSFITCRTDYDMSLIQSNYRSHTKSMHASLQDLILDEFSRETPCISVSNCPTVTKTNKNRNVYSMSDSSYSCQYENNPDPLFQRHNHHNHNHKILHPNYIDYSHQLNLPPRKRHWDSSNYNPTTTNNYGEECEPPKLSRECKSTDMET</sequence>
<keyword evidence="15" id="KW-1185">Reference proteome</keyword>
<dbReference type="GO" id="GO:0005634">
    <property type="term" value="C:nucleus"/>
    <property type="evidence" value="ECO:0007669"/>
    <property type="project" value="UniProtKB-SubCell"/>
</dbReference>
<evidence type="ECO:0000256" key="12">
    <source>
        <dbReference type="SAM" id="MobiDB-lite"/>
    </source>
</evidence>
<dbReference type="InterPro" id="IPR025789">
    <property type="entry name" value="DOT1_dom"/>
</dbReference>
<evidence type="ECO:0000256" key="6">
    <source>
        <dbReference type="ARBA" id="ARBA00022691"/>
    </source>
</evidence>
<feature type="compositionally biased region" description="Low complexity" evidence="12">
    <location>
        <begin position="518"/>
        <end position="537"/>
    </location>
</feature>
<dbReference type="GO" id="GO:0000077">
    <property type="term" value="P:DNA damage checkpoint signaling"/>
    <property type="evidence" value="ECO:0007669"/>
    <property type="project" value="TreeGrafter"/>
</dbReference>
<dbReference type="GO" id="GO:0032259">
    <property type="term" value="P:methylation"/>
    <property type="evidence" value="ECO:0007669"/>
    <property type="project" value="UniProtKB-KW"/>
</dbReference>
<feature type="compositionally biased region" description="Polar residues" evidence="12">
    <location>
        <begin position="298"/>
        <end position="310"/>
    </location>
</feature>
<dbReference type="Pfam" id="PF08123">
    <property type="entry name" value="DOT1"/>
    <property type="match status" value="1"/>
</dbReference>
<feature type="compositionally biased region" description="Polar residues" evidence="12">
    <location>
        <begin position="327"/>
        <end position="339"/>
    </location>
</feature>
<dbReference type="STRING" id="6184.A0A430QKJ8"/>
<dbReference type="AlphaFoldDB" id="A0A430QKJ8"/>
<evidence type="ECO:0000256" key="3">
    <source>
        <dbReference type="ARBA" id="ARBA00020987"/>
    </source>
</evidence>
<keyword evidence="8 11" id="KW-0539">Nucleus</keyword>
<comment type="function">
    <text evidence="11">Histone methyltransferase that specifically trimethylates histone H3 to form H3K79me3. This methylation is required for telomere silencing and for the pachytene checkpoint during the meiotic cell cycle by allowing the recruitment of RAD9 to double strand breaks. Nucleosomes are preferred as substrate compared to free histone.</text>
</comment>
<keyword evidence="5 11" id="KW-0808">Transferase</keyword>
<evidence type="ECO:0000256" key="8">
    <source>
        <dbReference type="ARBA" id="ARBA00023242"/>
    </source>
</evidence>
<proteinExistence type="inferred from homology"/>
<feature type="compositionally biased region" description="Polar residues" evidence="12">
    <location>
        <begin position="610"/>
        <end position="626"/>
    </location>
</feature>
<feature type="region of interest" description="Disordered" evidence="12">
    <location>
        <begin position="1051"/>
        <end position="1072"/>
    </location>
</feature>
<dbReference type="Gene3D" id="1.10.260.60">
    <property type="match status" value="1"/>
</dbReference>
<feature type="compositionally biased region" description="Basic and acidic residues" evidence="12">
    <location>
        <begin position="1263"/>
        <end position="1278"/>
    </location>
</feature>
<dbReference type="FunFam" id="3.40.50.150:FF:000033">
    <property type="entry name" value="Histone-lysine N-methyltransferase, H3 lysine-79 specific"/>
    <property type="match status" value="1"/>
</dbReference>
<feature type="compositionally biased region" description="Low complexity" evidence="12">
    <location>
        <begin position="1054"/>
        <end position="1072"/>
    </location>
</feature>
<feature type="region of interest" description="Disordered" evidence="12">
    <location>
        <begin position="298"/>
        <end position="339"/>
    </location>
</feature>
<protein>
    <recommendedName>
        <fullName evidence="3 11">Histone-lysine N-methyltransferase, H3 lysine-79 specific</fullName>
        <ecNumber evidence="2 11">2.1.1.360</ecNumber>
    </recommendedName>
    <alternativeName>
        <fullName evidence="9 11">Histone H3-K79 methyltransferase</fullName>
    </alternativeName>
</protein>
<evidence type="ECO:0000256" key="7">
    <source>
        <dbReference type="ARBA" id="ARBA00022853"/>
    </source>
</evidence>
<dbReference type="Proteomes" id="UP000290809">
    <property type="component" value="Unassembled WGS sequence"/>
</dbReference>
<feature type="region of interest" description="Disordered" evidence="12">
    <location>
        <begin position="588"/>
        <end position="635"/>
    </location>
</feature>
<evidence type="ECO:0000256" key="1">
    <source>
        <dbReference type="ARBA" id="ARBA00004123"/>
    </source>
</evidence>
<name>A0A430QKJ8_SCHBO</name>
<keyword evidence="7 11" id="KW-0156">Chromatin regulator</keyword>
<dbReference type="PANTHER" id="PTHR21451:SF0">
    <property type="entry name" value="HISTONE-LYSINE N-METHYLTRANSFERASE, H3 LYSINE-79 SPECIFIC"/>
    <property type="match status" value="1"/>
</dbReference>
<comment type="catalytic activity">
    <reaction evidence="10 11">
        <text>L-lysyl(79)-[histone H3] + 3 S-adenosyl-L-methionine = N(6),N(6),N(6)-trimethyl-L-lysyl(79)-[histone H3] + 3 S-adenosyl-L-homocysteine + 3 H(+)</text>
        <dbReference type="Rhea" id="RHEA:60328"/>
        <dbReference type="Rhea" id="RHEA-COMP:15549"/>
        <dbReference type="Rhea" id="RHEA-COMP:15552"/>
        <dbReference type="ChEBI" id="CHEBI:15378"/>
        <dbReference type="ChEBI" id="CHEBI:29969"/>
        <dbReference type="ChEBI" id="CHEBI:57856"/>
        <dbReference type="ChEBI" id="CHEBI:59789"/>
        <dbReference type="ChEBI" id="CHEBI:61961"/>
        <dbReference type="EC" id="2.1.1.360"/>
    </reaction>
</comment>
<comment type="subcellular location">
    <subcellularLocation>
        <location evidence="1 11">Nucleus</location>
    </subcellularLocation>
</comment>
<evidence type="ECO:0000256" key="10">
    <source>
        <dbReference type="ARBA" id="ARBA00047770"/>
    </source>
</evidence>
<comment type="miscellaneous">
    <text evidence="11">In contrast to other lysine histone methyltransferases, it does not contain a SET domain, suggesting the existence of another mechanism for methylation of lysine residues of histones.</text>
</comment>
<dbReference type="GO" id="GO:0140956">
    <property type="term" value="F:histone H3K79 trimethyltransferase activity"/>
    <property type="evidence" value="ECO:0007669"/>
    <property type="project" value="UniProtKB-EC"/>
</dbReference>
<reference evidence="14 15" key="1">
    <citation type="journal article" date="2019" name="PLoS Pathog.">
        <title>Genome sequence of the bovine parasite Schistosoma bovis Tanzania.</title>
        <authorList>
            <person name="Oey H."/>
            <person name="Zakrzewski M."/>
            <person name="Gobert G."/>
            <person name="Gravermann K."/>
            <person name="Stoye J."/>
            <person name="Jones M."/>
            <person name="Mcmanus D."/>
            <person name="Krause L."/>
        </authorList>
    </citation>
    <scope>NUCLEOTIDE SEQUENCE [LARGE SCALE GENOMIC DNA]</scope>
    <source>
        <strain evidence="14 15">TAN1997</strain>
    </source>
</reference>
<accession>A0A430QKJ8</accession>
<dbReference type="Gene3D" id="3.40.50.150">
    <property type="entry name" value="Vaccinia Virus protein VP39"/>
    <property type="match status" value="2"/>
</dbReference>
<evidence type="ECO:0000313" key="14">
    <source>
        <dbReference type="EMBL" id="RTG88176.1"/>
    </source>
</evidence>
<feature type="compositionally biased region" description="Polar residues" evidence="12">
    <location>
        <begin position="589"/>
        <end position="599"/>
    </location>
</feature>
<dbReference type="InterPro" id="IPR030445">
    <property type="entry name" value="H3-K79_meTrfase"/>
</dbReference>
<evidence type="ECO:0000259" key="13">
    <source>
        <dbReference type="PROSITE" id="PS51569"/>
    </source>
</evidence>
<organism evidence="14 15">
    <name type="scientific">Schistosoma bovis</name>
    <name type="common">Blood fluke</name>
    <dbReference type="NCBI Taxonomy" id="6184"/>
    <lineage>
        <taxon>Eukaryota</taxon>
        <taxon>Metazoa</taxon>
        <taxon>Spiralia</taxon>
        <taxon>Lophotrochozoa</taxon>
        <taxon>Platyhelminthes</taxon>
        <taxon>Trematoda</taxon>
        <taxon>Digenea</taxon>
        <taxon>Strigeidida</taxon>
        <taxon>Schistosomatoidea</taxon>
        <taxon>Schistosomatidae</taxon>
        <taxon>Schistosoma</taxon>
    </lineage>
</organism>
<comment type="similarity">
    <text evidence="11">Belongs to the class I-like SAM-binding methyltransferase superfamily. DOT1 family.</text>
</comment>
<evidence type="ECO:0000256" key="2">
    <source>
        <dbReference type="ARBA" id="ARBA00012190"/>
    </source>
</evidence>
<dbReference type="PROSITE" id="PS51569">
    <property type="entry name" value="DOT1"/>
    <property type="match status" value="1"/>
</dbReference>
<dbReference type="EC" id="2.1.1.360" evidence="2 11"/>
<gene>
    <name evidence="14" type="ORF">DC041_0002371</name>
</gene>
<evidence type="ECO:0000313" key="15">
    <source>
        <dbReference type="Proteomes" id="UP000290809"/>
    </source>
</evidence>
<dbReference type="GO" id="GO:0006281">
    <property type="term" value="P:DNA repair"/>
    <property type="evidence" value="ECO:0007669"/>
    <property type="project" value="TreeGrafter"/>
</dbReference>
<keyword evidence="6 11" id="KW-0949">S-adenosyl-L-methionine</keyword>
<evidence type="ECO:0000256" key="9">
    <source>
        <dbReference type="ARBA" id="ARBA00029821"/>
    </source>
</evidence>
<feature type="domain" description="DOT1" evidence="13">
    <location>
        <begin position="1"/>
        <end position="262"/>
    </location>
</feature>
<evidence type="ECO:0000256" key="11">
    <source>
        <dbReference type="RuleBase" id="RU271113"/>
    </source>
</evidence>